<dbReference type="GO" id="GO:0051301">
    <property type="term" value="P:cell division"/>
    <property type="evidence" value="ECO:0007669"/>
    <property type="project" value="UniProtKB-KW"/>
</dbReference>
<dbReference type="InterPro" id="IPR036390">
    <property type="entry name" value="WH_DNA-bd_sf"/>
</dbReference>
<keyword evidence="7" id="KW-1185">Reference proteome</keyword>
<dbReference type="EMBL" id="JACFXV010000043">
    <property type="protein sequence ID" value="MBA5776727.1"/>
    <property type="molecule type" value="Genomic_DNA"/>
</dbReference>
<sequence length="245" mass="26978">MTTRPVTVTDGGGSERDEDRQVNDLGAASGGYSGLRMLEALLFASSDPLGIAELRDRLPGDLDIESLLRQLQRDYATRGVNLVEVAGKWAFRTAEDLAFLLKREMVEERKLSRAALETLAIIAYHQPVTRAEIEEIRGVSTSKGTLDVLMETGWVRMRGRRRSPGRPVTYGTTENFLDQFSLAAINDLPGLEELKGSGLLDSAIPANFQVPVPNDSSDLQEDEDPLEQAVLFDLLDDDEAEDASR</sequence>
<evidence type="ECO:0000256" key="4">
    <source>
        <dbReference type="ARBA" id="ARBA00023306"/>
    </source>
</evidence>
<dbReference type="PANTHER" id="PTHR34298">
    <property type="entry name" value="SEGREGATION AND CONDENSATION PROTEIN B"/>
    <property type="match status" value="1"/>
</dbReference>
<dbReference type="SUPFAM" id="SSF46785">
    <property type="entry name" value="Winged helix' DNA-binding domain"/>
    <property type="match status" value="2"/>
</dbReference>
<evidence type="ECO:0000256" key="3">
    <source>
        <dbReference type="ARBA" id="ARBA00022829"/>
    </source>
</evidence>
<dbReference type="NCBIfam" id="TIGR00281">
    <property type="entry name" value="SMC-Scp complex subunit ScpB"/>
    <property type="match status" value="1"/>
</dbReference>
<name>A0A839ACZ1_9HYPH</name>
<proteinExistence type="predicted"/>
<keyword evidence="3" id="KW-0159">Chromosome partition</keyword>
<dbReference type="Pfam" id="PF04079">
    <property type="entry name" value="SMC_ScpB"/>
    <property type="match status" value="1"/>
</dbReference>
<dbReference type="GO" id="GO:0051304">
    <property type="term" value="P:chromosome separation"/>
    <property type="evidence" value="ECO:0007669"/>
    <property type="project" value="InterPro"/>
</dbReference>
<dbReference type="InterPro" id="IPR005234">
    <property type="entry name" value="ScpB_csome_segregation"/>
</dbReference>
<accession>A0A839ACZ1</accession>
<dbReference type="Proteomes" id="UP000541109">
    <property type="component" value="Unassembled WGS sequence"/>
</dbReference>
<dbReference type="PANTHER" id="PTHR34298:SF2">
    <property type="entry name" value="SEGREGATION AND CONDENSATION PROTEIN B"/>
    <property type="match status" value="1"/>
</dbReference>
<reference evidence="6 7" key="1">
    <citation type="submission" date="2020-07" db="EMBL/GenBank/DDBJ databases">
        <title>Stappia sp., F7233, whole genome shotgun sequencing project.</title>
        <authorList>
            <person name="Jiang S."/>
            <person name="Liu Z.W."/>
            <person name="Du Z.J."/>
        </authorList>
    </citation>
    <scope>NUCLEOTIDE SEQUENCE [LARGE SCALE GENOMIC DNA]</scope>
    <source>
        <strain evidence="6 7">F7233</strain>
    </source>
</reference>
<organism evidence="6 7">
    <name type="scientific">Stappia albiluteola</name>
    <dbReference type="NCBI Taxonomy" id="2758565"/>
    <lineage>
        <taxon>Bacteria</taxon>
        <taxon>Pseudomonadati</taxon>
        <taxon>Pseudomonadota</taxon>
        <taxon>Alphaproteobacteria</taxon>
        <taxon>Hyphomicrobiales</taxon>
        <taxon>Stappiaceae</taxon>
        <taxon>Stappia</taxon>
    </lineage>
</organism>
<dbReference type="AlphaFoldDB" id="A0A839ACZ1"/>
<gene>
    <name evidence="6" type="primary">scpB</name>
    <name evidence="6" type="ORF">H2509_06250</name>
</gene>
<keyword evidence="4" id="KW-0131">Cell cycle</keyword>
<keyword evidence="2" id="KW-0132">Cell division</keyword>
<evidence type="ECO:0000256" key="5">
    <source>
        <dbReference type="SAM" id="MobiDB-lite"/>
    </source>
</evidence>
<protein>
    <submittedName>
        <fullName evidence="6">SMC-Scp complex subunit ScpB</fullName>
    </submittedName>
</protein>
<evidence type="ECO:0000313" key="7">
    <source>
        <dbReference type="Proteomes" id="UP000541109"/>
    </source>
</evidence>
<evidence type="ECO:0000256" key="2">
    <source>
        <dbReference type="ARBA" id="ARBA00022618"/>
    </source>
</evidence>
<evidence type="ECO:0000313" key="6">
    <source>
        <dbReference type="EMBL" id="MBA5776727.1"/>
    </source>
</evidence>
<evidence type="ECO:0000256" key="1">
    <source>
        <dbReference type="ARBA" id="ARBA00022490"/>
    </source>
</evidence>
<comment type="caution">
    <text evidence="6">The sequence shown here is derived from an EMBL/GenBank/DDBJ whole genome shotgun (WGS) entry which is preliminary data.</text>
</comment>
<feature type="region of interest" description="Disordered" evidence="5">
    <location>
        <begin position="1"/>
        <end position="20"/>
    </location>
</feature>
<dbReference type="InterPro" id="IPR036388">
    <property type="entry name" value="WH-like_DNA-bd_sf"/>
</dbReference>
<keyword evidence="1" id="KW-0963">Cytoplasm</keyword>
<dbReference type="Gene3D" id="1.10.10.10">
    <property type="entry name" value="Winged helix-like DNA-binding domain superfamily/Winged helix DNA-binding domain"/>
    <property type="match status" value="2"/>
</dbReference>